<protein>
    <submittedName>
        <fullName evidence="2">Cell wall hydrolase</fullName>
    </submittedName>
</protein>
<dbReference type="RefSeq" id="WP_350332173.1">
    <property type="nucleotide sequence ID" value="NZ_CP054719.1"/>
</dbReference>
<keyword evidence="2" id="KW-0378">Hydrolase</keyword>
<evidence type="ECO:0000259" key="1">
    <source>
        <dbReference type="Pfam" id="PF07486"/>
    </source>
</evidence>
<dbReference type="Proteomes" id="UP000594001">
    <property type="component" value="Chromosome"/>
</dbReference>
<organism evidence="2 3">
    <name type="scientific">Candidatus Bodocaedibacter vickermanii</name>
    <dbReference type="NCBI Taxonomy" id="2741701"/>
    <lineage>
        <taxon>Bacteria</taxon>
        <taxon>Pseudomonadati</taxon>
        <taxon>Pseudomonadota</taxon>
        <taxon>Alphaproteobacteria</taxon>
        <taxon>Holosporales</taxon>
        <taxon>Candidatus Paracaedibacteraceae</taxon>
        <taxon>Candidatus Bodocaedibacter</taxon>
    </lineage>
</organism>
<dbReference type="InterPro" id="IPR042047">
    <property type="entry name" value="SleB_dom1"/>
</dbReference>
<dbReference type="EMBL" id="CP054719">
    <property type="protein sequence ID" value="QOL19420.1"/>
    <property type="molecule type" value="Genomic_DNA"/>
</dbReference>
<reference evidence="2 3" key="1">
    <citation type="submission" date="2020-06" db="EMBL/GenBank/DDBJ databases">
        <title>The endosymbiont of the kinetoplastid Bodo saltans is a Paracaedibacter-like alpha-proteobacterium possessing a putative toxin-antitoxin system.</title>
        <authorList>
            <person name="Midha S."/>
            <person name="Rigden D.J."/>
            <person name="Siozios S."/>
            <person name="Hurst G.D.D."/>
            <person name="Jackson A.P."/>
        </authorList>
    </citation>
    <scope>NUCLEOTIDE SEQUENCE [LARGE SCALE GENOMIC DNA]</scope>
    <source>
        <strain evidence="2">Lake Konstanz</strain>
    </source>
</reference>
<keyword evidence="3" id="KW-1185">Reference proteome</keyword>
<gene>
    <name evidence="2" type="ORF">CPBP_00172</name>
</gene>
<proteinExistence type="predicted"/>
<evidence type="ECO:0000313" key="2">
    <source>
        <dbReference type="EMBL" id="QOL19420.1"/>
    </source>
</evidence>
<dbReference type="AlphaFoldDB" id="A0A7L9RS36"/>
<feature type="domain" description="Cell wall hydrolase SleB" evidence="1">
    <location>
        <begin position="30"/>
        <end position="137"/>
    </location>
</feature>
<evidence type="ECO:0000313" key="3">
    <source>
        <dbReference type="Proteomes" id="UP000594001"/>
    </source>
</evidence>
<name>A0A7L9RS36_9PROT</name>
<dbReference type="Gene3D" id="1.10.10.2520">
    <property type="entry name" value="Cell wall hydrolase SleB, domain 1"/>
    <property type="match status" value="1"/>
</dbReference>
<accession>A0A7L9RS36</accession>
<dbReference type="Pfam" id="PF07486">
    <property type="entry name" value="Hydrolase_2"/>
    <property type="match status" value="1"/>
</dbReference>
<dbReference type="InterPro" id="IPR011105">
    <property type="entry name" value="Cell_wall_hydrolase_SleB"/>
</dbReference>
<dbReference type="KEGG" id="pbal:CPBP_00172"/>
<sequence>MIDTFSDADIVARTLYGEARGEVAKVGLIGLEAVASVIWNRWRIQPSYFGQTPREVCLKPYQFSCWNKNDPNLKLLLSSNITDETYSLCRMIAEEFLASRGEDVVNGSDHYHAVWLSPPSWALEKHPVIDVGTHRFYRLISKK</sequence>
<dbReference type="GO" id="GO:0016787">
    <property type="term" value="F:hydrolase activity"/>
    <property type="evidence" value="ECO:0007669"/>
    <property type="project" value="UniProtKB-KW"/>
</dbReference>